<dbReference type="AlphaFoldDB" id="A0A1Q4VA20"/>
<dbReference type="RefSeq" id="WP_073786466.1">
    <property type="nucleotide sequence ID" value="NZ_LFBV01000002.1"/>
</dbReference>
<proteinExistence type="predicted"/>
<protein>
    <submittedName>
        <fullName evidence="1">Uncharacterized protein</fullName>
    </submittedName>
</protein>
<comment type="caution">
    <text evidence="1">The sequence shown here is derived from an EMBL/GenBank/DDBJ whole genome shotgun (WGS) entry which is preliminary data.</text>
</comment>
<dbReference type="Proteomes" id="UP000186455">
    <property type="component" value="Unassembled WGS sequence"/>
</dbReference>
<gene>
    <name evidence="1" type="ORF">AB852_10700</name>
</gene>
<accession>A0A1Q4VA20</accession>
<evidence type="ECO:0000313" key="2">
    <source>
        <dbReference type="Proteomes" id="UP000186455"/>
    </source>
</evidence>
<evidence type="ECO:0000313" key="1">
    <source>
        <dbReference type="EMBL" id="OKH94676.1"/>
    </source>
</evidence>
<keyword evidence="2" id="KW-1185">Reference proteome</keyword>
<organism evidence="1 2">
    <name type="scientific">Streptomyces uncialis</name>
    <dbReference type="NCBI Taxonomy" id="1048205"/>
    <lineage>
        <taxon>Bacteria</taxon>
        <taxon>Bacillati</taxon>
        <taxon>Actinomycetota</taxon>
        <taxon>Actinomycetes</taxon>
        <taxon>Kitasatosporales</taxon>
        <taxon>Streptomycetaceae</taxon>
        <taxon>Streptomyces</taxon>
    </lineage>
</organism>
<reference evidence="1 2" key="1">
    <citation type="submission" date="2015-06" db="EMBL/GenBank/DDBJ databases">
        <title>Cloning and characterization of the uncialamcin biosynthetic gene cluster.</title>
        <authorList>
            <person name="Yan X."/>
            <person name="Huang T."/>
            <person name="Ge H."/>
            <person name="Shen B."/>
        </authorList>
    </citation>
    <scope>NUCLEOTIDE SEQUENCE [LARGE SCALE GENOMIC DNA]</scope>
    <source>
        <strain evidence="1 2">DCA2648</strain>
    </source>
</reference>
<sequence>MWQGCTPVLDDEPGHSGREITGWRVPGTGELDIESEGFGLTVSPTGATLRAELSFARAYTESGTEPYRELGPVTLVLEHVTSLALGTPGAPEGPLWKRVLGGDPRDETLRMEWEQRDDILHVRENGIALSARGGNWHWRIDG</sequence>
<name>A0A1Q4VA20_9ACTN</name>
<dbReference type="EMBL" id="LFBV01000002">
    <property type="protein sequence ID" value="OKH94676.1"/>
    <property type="molecule type" value="Genomic_DNA"/>
</dbReference>